<feature type="compositionally biased region" description="Basic and acidic residues" evidence="13">
    <location>
        <begin position="135"/>
        <end position="147"/>
    </location>
</feature>
<evidence type="ECO:0000256" key="7">
    <source>
        <dbReference type="ARBA" id="ARBA00026066"/>
    </source>
</evidence>
<evidence type="ECO:0000256" key="2">
    <source>
        <dbReference type="ARBA" id="ARBA00005426"/>
    </source>
</evidence>
<feature type="region of interest" description="Disordered" evidence="13">
    <location>
        <begin position="126"/>
        <end position="147"/>
    </location>
</feature>
<evidence type="ECO:0000256" key="4">
    <source>
        <dbReference type="ARBA" id="ARBA00013858"/>
    </source>
</evidence>
<dbReference type="SUPFAM" id="SSF54690">
    <property type="entry name" value="Molybdopterin synthase subunit MoaE"/>
    <property type="match status" value="1"/>
</dbReference>
<dbReference type="PANTHER" id="PTHR23404">
    <property type="entry name" value="MOLYBDOPTERIN SYNTHASE RELATED"/>
    <property type="match status" value="1"/>
</dbReference>
<dbReference type="Pfam" id="PF02391">
    <property type="entry name" value="MoaE"/>
    <property type="match status" value="1"/>
</dbReference>
<comment type="subunit">
    <text evidence="7">Heterotetramer of 2 MoaD subunits and 2 MoaE subunits. Also stable as homodimer. The enzyme changes between these two forms during catalysis.</text>
</comment>
<evidence type="ECO:0000256" key="11">
    <source>
        <dbReference type="ARBA" id="ARBA00032474"/>
    </source>
</evidence>
<evidence type="ECO:0000256" key="3">
    <source>
        <dbReference type="ARBA" id="ARBA00011950"/>
    </source>
</evidence>
<name>A0A9X2RHE6_9PROT</name>
<keyword evidence="15" id="KW-1185">Reference proteome</keyword>
<dbReference type="EMBL" id="JANIBC010000002">
    <property type="protein sequence ID" value="MCQ8184860.1"/>
    <property type="molecule type" value="Genomic_DNA"/>
</dbReference>
<evidence type="ECO:0000313" key="15">
    <source>
        <dbReference type="Proteomes" id="UP001142610"/>
    </source>
</evidence>
<protein>
    <recommendedName>
        <fullName evidence="4">Molybdopterin synthase catalytic subunit</fullName>
        <ecNumber evidence="3">2.8.1.12</ecNumber>
    </recommendedName>
    <alternativeName>
        <fullName evidence="10">MPT synthase subunit 2</fullName>
    </alternativeName>
    <alternativeName>
        <fullName evidence="8">Molybdenum cofactor biosynthesis protein E</fullName>
    </alternativeName>
    <alternativeName>
        <fullName evidence="9">Molybdopterin-converting factor large subunit</fullName>
    </alternativeName>
    <alternativeName>
        <fullName evidence="11">Molybdopterin-converting factor subunit 2</fullName>
    </alternativeName>
</protein>
<evidence type="ECO:0000256" key="5">
    <source>
        <dbReference type="ARBA" id="ARBA00023150"/>
    </source>
</evidence>
<dbReference type="InterPro" id="IPR036563">
    <property type="entry name" value="MoaE_sf"/>
</dbReference>
<dbReference type="GO" id="GO:0006777">
    <property type="term" value="P:Mo-molybdopterin cofactor biosynthetic process"/>
    <property type="evidence" value="ECO:0007669"/>
    <property type="project" value="UniProtKB-KW"/>
</dbReference>
<dbReference type="GO" id="GO:0030366">
    <property type="term" value="F:molybdopterin synthase activity"/>
    <property type="evidence" value="ECO:0007669"/>
    <property type="project" value="UniProtKB-EC"/>
</dbReference>
<dbReference type="InterPro" id="IPR003448">
    <property type="entry name" value="Mopterin_biosynth_MoaE"/>
</dbReference>
<comment type="catalytic activity">
    <reaction evidence="12">
        <text>2 [molybdopterin-synthase sulfur-carrier protein]-C-terminal-Gly-aminoethanethioate + cyclic pyranopterin phosphate + H2O = molybdopterin + 2 [molybdopterin-synthase sulfur-carrier protein]-C-terminal Gly-Gly + 2 H(+)</text>
        <dbReference type="Rhea" id="RHEA:26333"/>
        <dbReference type="Rhea" id="RHEA-COMP:12202"/>
        <dbReference type="Rhea" id="RHEA-COMP:19907"/>
        <dbReference type="ChEBI" id="CHEBI:15377"/>
        <dbReference type="ChEBI" id="CHEBI:15378"/>
        <dbReference type="ChEBI" id="CHEBI:58698"/>
        <dbReference type="ChEBI" id="CHEBI:59648"/>
        <dbReference type="ChEBI" id="CHEBI:90778"/>
        <dbReference type="ChEBI" id="CHEBI:232372"/>
        <dbReference type="EC" id="2.8.1.12"/>
    </reaction>
</comment>
<evidence type="ECO:0000256" key="1">
    <source>
        <dbReference type="ARBA" id="ARBA00005046"/>
    </source>
</evidence>
<dbReference type="Proteomes" id="UP001142610">
    <property type="component" value="Unassembled WGS sequence"/>
</dbReference>
<evidence type="ECO:0000256" key="13">
    <source>
        <dbReference type="SAM" id="MobiDB-lite"/>
    </source>
</evidence>
<comment type="pathway">
    <text evidence="1">Cofactor biosynthesis; molybdopterin biosynthesis.</text>
</comment>
<accession>A0A9X2RHE6</accession>
<proteinExistence type="inferred from homology"/>
<dbReference type="RefSeq" id="WP_256618710.1">
    <property type="nucleotide sequence ID" value="NZ_JANIBC010000002.1"/>
</dbReference>
<evidence type="ECO:0000256" key="6">
    <source>
        <dbReference type="ARBA" id="ARBA00025448"/>
    </source>
</evidence>
<gene>
    <name evidence="14" type="ORF">NOG11_05600</name>
</gene>
<organism evidence="14 15">
    <name type="scientific">Parvularcula maris</name>
    <dbReference type="NCBI Taxonomy" id="2965077"/>
    <lineage>
        <taxon>Bacteria</taxon>
        <taxon>Pseudomonadati</taxon>
        <taxon>Pseudomonadota</taxon>
        <taxon>Alphaproteobacteria</taxon>
        <taxon>Parvularculales</taxon>
        <taxon>Parvularculaceae</taxon>
        <taxon>Parvularcula</taxon>
    </lineage>
</organism>
<dbReference type="AlphaFoldDB" id="A0A9X2RHE6"/>
<keyword evidence="5" id="KW-0501">Molybdenum cofactor biosynthesis</keyword>
<evidence type="ECO:0000256" key="12">
    <source>
        <dbReference type="ARBA" id="ARBA00049878"/>
    </source>
</evidence>
<reference evidence="14" key="1">
    <citation type="submission" date="2022-07" db="EMBL/GenBank/DDBJ databases">
        <title>Parvularcula maris sp. nov., an algicidal bacterium isolated from seawater.</title>
        <authorList>
            <person name="Li F."/>
        </authorList>
    </citation>
    <scope>NUCLEOTIDE SEQUENCE</scope>
    <source>
        <strain evidence="14">BGMRC 0090</strain>
    </source>
</reference>
<dbReference type="CDD" id="cd00756">
    <property type="entry name" value="MoaE"/>
    <property type="match status" value="1"/>
</dbReference>
<evidence type="ECO:0000256" key="8">
    <source>
        <dbReference type="ARBA" id="ARBA00029745"/>
    </source>
</evidence>
<sequence length="147" mass="16538">MIELRLPAAPFEPEEALERFRRSLQDAGGLVSFTGIVRGGGTKSLTLSHYEGYTERRIGELMQDAVRRFGLNGLLIIHRIGRMVPGEPIVLVAAAAPHRREAFKGADMVMDYLKSAAPFWKKEETAEGSRWVEPTARDIEDRERWTG</sequence>
<dbReference type="EC" id="2.8.1.12" evidence="3"/>
<evidence type="ECO:0000256" key="10">
    <source>
        <dbReference type="ARBA" id="ARBA00030781"/>
    </source>
</evidence>
<evidence type="ECO:0000256" key="9">
    <source>
        <dbReference type="ARBA" id="ARBA00030407"/>
    </source>
</evidence>
<evidence type="ECO:0000313" key="14">
    <source>
        <dbReference type="EMBL" id="MCQ8184860.1"/>
    </source>
</evidence>
<dbReference type="Gene3D" id="3.90.1170.40">
    <property type="entry name" value="Molybdopterin biosynthesis MoaE subunit"/>
    <property type="match status" value="1"/>
</dbReference>
<comment type="caution">
    <text evidence="14">The sequence shown here is derived from an EMBL/GenBank/DDBJ whole genome shotgun (WGS) entry which is preliminary data.</text>
</comment>
<comment type="function">
    <text evidence="6">Converts molybdopterin precursor Z into molybdopterin. This requires the incorporation of two sulfur atoms into precursor Z to generate a dithiolene group. The sulfur is provided by MoaD.</text>
</comment>
<comment type="similarity">
    <text evidence="2">Belongs to the MoaE family.</text>
</comment>